<name>A0A194XR69_MOLSC</name>
<feature type="compositionally biased region" description="Polar residues" evidence="1">
    <location>
        <begin position="3372"/>
        <end position="3388"/>
    </location>
</feature>
<feature type="compositionally biased region" description="Polar residues" evidence="1">
    <location>
        <begin position="3236"/>
        <end position="3251"/>
    </location>
</feature>
<feature type="region of interest" description="Disordered" evidence="1">
    <location>
        <begin position="1992"/>
        <end position="2015"/>
    </location>
</feature>
<feature type="compositionally biased region" description="Basic and acidic residues" evidence="1">
    <location>
        <begin position="1262"/>
        <end position="1276"/>
    </location>
</feature>
<feature type="compositionally biased region" description="Polar residues" evidence="1">
    <location>
        <begin position="5911"/>
        <end position="5923"/>
    </location>
</feature>
<feature type="compositionally biased region" description="Basic residues" evidence="1">
    <location>
        <begin position="4498"/>
        <end position="4508"/>
    </location>
</feature>
<feature type="compositionally biased region" description="Basic residues" evidence="1">
    <location>
        <begin position="3145"/>
        <end position="3155"/>
    </location>
</feature>
<feature type="compositionally biased region" description="Basic and acidic residues" evidence="1">
    <location>
        <begin position="5320"/>
        <end position="5352"/>
    </location>
</feature>
<feature type="compositionally biased region" description="Basic residues" evidence="1">
    <location>
        <begin position="4344"/>
        <end position="4354"/>
    </location>
</feature>
<feature type="compositionally biased region" description="Basic residues" evidence="1">
    <location>
        <begin position="4925"/>
        <end position="4936"/>
    </location>
</feature>
<feature type="compositionally biased region" description="Basic and acidic residues" evidence="1">
    <location>
        <begin position="768"/>
        <end position="813"/>
    </location>
</feature>
<feature type="compositionally biased region" description="Basic and acidic residues" evidence="1">
    <location>
        <begin position="236"/>
        <end position="247"/>
    </location>
</feature>
<feature type="compositionally biased region" description="Basic and acidic residues" evidence="1">
    <location>
        <begin position="4509"/>
        <end position="4518"/>
    </location>
</feature>
<feature type="region of interest" description="Disordered" evidence="1">
    <location>
        <begin position="1198"/>
        <end position="1696"/>
    </location>
</feature>
<feature type="compositionally biased region" description="Basic residues" evidence="1">
    <location>
        <begin position="2280"/>
        <end position="2293"/>
    </location>
</feature>
<feature type="compositionally biased region" description="Basic and acidic residues" evidence="1">
    <location>
        <begin position="1496"/>
        <end position="1506"/>
    </location>
</feature>
<feature type="compositionally biased region" description="Basic and acidic residues" evidence="1">
    <location>
        <begin position="912"/>
        <end position="923"/>
    </location>
</feature>
<feature type="compositionally biased region" description="Basic residues" evidence="1">
    <location>
        <begin position="4657"/>
        <end position="4668"/>
    </location>
</feature>
<feature type="compositionally biased region" description="Basic residues" evidence="1">
    <location>
        <begin position="2532"/>
        <end position="2545"/>
    </location>
</feature>
<feature type="compositionally biased region" description="Basic and acidic residues" evidence="1">
    <location>
        <begin position="1467"/>
        <end position="1481"/>
    </location>
</feature>
<feature type="region of interest" description="Disordered" evidence="1">
    <location>
        <begin position="4732"/>
        <end position="5148"/>
    </location>
</feature>
<dbReference type="RefSeq" id="XP_018076904.1">
    <property type="nucleotide sequence ID" value="XM_018212764.1"/>
</dbReference>
<feature type="compositionally biased region" description="Basic residues" evidence="1">
    <location>
        <begin position="2451"/>
        <end position="2463"/>
    </location>
</feature>
<feature type="region of interest" description="Disordered" evidence="1">
    <location>
        <begin position="5586"/>
        <end position="5817"/>
    </location>
</feature>
<feature type="compositionally biased region" description="Basic residues" evidence="1">
    <location>
        <begin position="4019"/>
        <end position="4031"/>
    </location>
</feature>
<feature type="compositionally biased region" description="Basic residues" evidence="1">
    <location>
        <begin position="2760"/>
        <end position="2769"/>
    </location>
</feature>
<feature type="compositionally biased region" description="Basic and acidic residues" evidence="1">
    <location>
        <begin position="1550"/>
        <end position="1559"/>
    </location>
</feature>
<feature type="region of interest" description="Disordered" evidence="1">
    <location>
        <begin position="3716"/>
        <end position="4715"/>
    </location>
</feature>
<feature type="compositionally biased region" description="Basic and acidic residues" evidence="1">
    <location>
        <begin position="5626"/>
        <end position="5650"/>
    </location>
</feature>
<feature type="compositionally biased region" description="Basic residues" evidence="1">
    <location>
        <begin position="2230"/>
        <end position="2240"/>
    </location>
</feature>
<feature type="compositionally biased region" description="Polar residues" evidence="1">
    <location>
        <begin position="1820"/>
        <end position="1831"/>
    </location>
</feature>
<feature type="compositionally biased region" description="Basic and acidic residues" evidence="1">
    <location>
        <begin position="940"/>
        <end position="959"/>
    </location>
</feature>
<feature type="compositionally biased region" description="Basic residues" evidence="1">
    <location>
        <begin position="2901"/>
        <end position="2912"/>
    </location>
</feature>
<feature type="compositionally biased region" description="Basic and acidic residues" evidence="1">
    <location>
        <begin position="483"/>
        <end position="577"/>
    </location>
</feature>
<dbReference type="EMBL" id="KQ947406">
    <property type="protein sequence ID" value="KUJ22549.1"/>
    <property type="molecule type" value="Genomic_DNA"/>
</dbReference>
<feature type="region of interest" description="Disordered" evidence="1">
    <location>
        <begin position="3360"/>
        <end position="3692"/>
    </location>
</feature>
<protein>
    <recommendedName>
        <fullName evidence="4">Involucrin repeat protein</fullName>
    </recommendedName>
</protein>
<feature type="compositionally biased region" description="Basic and acidic residues" evidence="1">
    <location>
        <begin position="2407"/>
        <end position="2425"/>
    </location>
</feature>
<feature type="compositionally biased region" description="Acidic residues" evidence="1">
    <location>
        <begin position="1334"/>
        <end position="1345"/>
    </location>
</feature>
<feature type="compositionally biased region" description="Basic residues" evidence="1">
    <location>
        <begin position="3253"/>
        <end position="3266"/>
    </location>
</feature>
<reference evidence="2 3" key="1">
    <citation type="submission" date="2015-10" db="EMBL/GenBank/DDBJ databases">
        <title>Full genome of DAOMC 229536 Phialocephala scopiformis, a fungal endophyte of spruce producing the potent anti-insectan compound rugulosin.</title>
        <authorList>
            <consortium name="DOE Joint Genome Institute"/>
            <person name="Walker A.K."/>
            <person name="Frasz S.L."/>
            <person name="Seifert K.A."/>
            <person name="Miller J.D."/>
            <person name="Mondo S.J."/>
            <person name="Labutti K."/>
            <person name="Lipzen A."/>
            <person name="Dockter R."/>
            <person name="Kennedy M."/>
            <person name="Grigoriev I.V."/>
            <person name="Spatafora J.W."/>
        </authorList>
    </citation>
    <scope>NUCLEOTIDE SEQUENCE [LARGE SCALE GENOMIC DNA]</scope>
    <source>
        <strain evidence="2 3">CBS 120377</strain>
    </source>
</reference>
<feature type="compositionally biased region" description="Polar residues" evidence="1">
    <location>
        <begin position="3575"/>
        <end position="3589"/>
    </location>
</feature>
<feature type="compositionally biased region" description="Basic and acidic residues" evidence="1">
    <location>
        <begin position="3197"/>
        <end position="3206"/>
    </location>
</feature>
<feature type="compositionally biased region" description="Basic residues" evidence="1">
    <location>
        <begin position="5117"/>
        <end position="5127"/>
    </location>
</feature>
<dbReference type="Proteomes" id="UP000070700">
    <property type="component" value="Unassembled WGS sequence"/>
</dbReference>
<feature type="compositionally biased region" description="Basic and acidic residues" evidence="1">
    <location>
        <begin position="1412"/>
        <end position="1429"/>
    </location>
</feature>
<feature type="compositionally biased region" description="Acidic residues" evidence="1">
    <location>
        <begin position="275"/>
        <end position="291"/>
    </location>
</feature>
<dbReference type="OrthoDB" id="5365701at2759"/>
<feature type="compositionally biased region" description="Polar residues" evidence="1">
    <location>
        <begin position="5045"/>
        <end position="5058"/>
    </location>
</feature>
<feature type="compositionally biased region" description="Basic residues" evidence="1">
    <location>
        <begin position="4580"/>
        <end position="4591"/>
    </location>
</feature>
<feature type="compositionally biased region" description="Basic and acidic residues" evidence="1">
    <location>
        <begin position="5299"/>
        <end position="5308"/>
    </location>
</feature>
<evidence type="ECO:0008006" key="4">
    <source>
        <dbReference type="Google" id="ProtNLM"/>
    </source>
</evidence>
<feature type="region of interest" description="Disordered" evidence="1">
    <location>
        <begin position="1"/>
        <end position="123"/>
    </location>
</feature>
<feature type="region of interest" description="Disordered" evidence="1">
    <location>
        <begin position="906"/>
        <end position="1034"/>
    </location>
</feature>
<feature type="compositionally biased region" description="Basic and acidic residues" evidence="1">
    <location>
        <begin position="3716"/>
        <end position="3726"/>
    </location>
</feature>
<feature type="compositionally biased region" description="Basic residues" evidence="1">
    <location>
        <begin position="2173"/>
        <end position="2185"/>
    </location>
</feature>
<feature type="region of interest" description="Disordered" evidence="1">
    <location>
        <begin position="176"/>
        <end position="211"/>
    </location>
</feature>
<feature type="compositionally biased region" description="Polar residues" evidence="1">
    <location>
        <begin position="3888"/>
        <end position="3903"/>
    </location>
</feature>
<feature type="compositionally biased region" description="Polar residues" evidence="1">
    <location>
        <begin position="2378"/>
        <end position="2396"/>
    </location>
</feature>
<dbReference type="PANTHER" id="PTHR40641">
    <property type="entry name" value="INVOLUCRIN REPEAT PROTEIN (AFU_ORTHOLOGUE AFUA_2G08060)"/>
    <property type="match status" value="1"/>
</dbReference>
<feature type="compositionally biased region" description="Basic and acidic residues" evidence="1">
    <location>
        <begin position="1572"/>
        <end position="1588"/>
    </location>
</feature>
<feature type="compositionally biased region" description="Basic and acidic residues" evidence="1">
    <location>
        <begin position="176"/>
        <end position="191"/>
    </location>
</feature>
<evidence type="ECO:0000313" key="2">
    <source>
        <dbReference type="EMBL" id="KUJ22549.1"/>
    </source>
</evidence>
<feature type="compositionally biased region" description="Basic residues" evidence="1">
    <location>
        <begin position="2364"/>
        <end position="2377"/>
    </location>
</feature>
<feature type="compositionally biased region" description="Polar residues" evidence="1">
    <location>
        <begin position="976"/>
        <end position="985"/>
    </location>
</feature>
<dbReference type="PANTHER" id="PTHR40641:SF2">
    <property type="entry name" value="INVOLUCRIN REPEAT PROTEIN"/>
    <property type="match status" value="1"/>
</dbReference>
<feature type="region of interest" description="Disordered" evidence="1">
    <location>
        <begin position="832"/>
        <end position="851"/>
    </location>
</feature>
<feature type="compositionally biased region" description="Low complexity" evidence="1">
    <location>
        <begin position="3539"/>
        <end position="3548"/>
    </location>
</feature>
<feature type="compositionally biased region" description="Polar residues" evidence="1">
    <location>
        <begin position="1916"/>
        <end position="1925"/>
    </location>
</feature>
<feature type="compositionally biased region" description="Basic residues" evidence="1">
    <location>
        <begin position="4208"/>
        <end position="4221"/>
    </location>
</feature>
<sequence>MADRRRRSSPDQSVSSRKHEPRRRDSRRSTHYEEIVPEPMTAPPQQQTQQPRSYEPADMRSSSYKATEQQRDEQYRGPAYASSYSSSSSSSYIDISRTFPPNRSGIRTFFTAPSEHRRKLRRRRSSRLFKVGNSSSSSVNSDLAYGTGYIKRPKSRVRSRKGKEIDRERYTERYGEQRYDSRYSDRERERTNATTTTIRNEGRDSRSGLSKAATDAEILALGAGLAKLAKESNKLDLKNSRNGKKPELGAPRETGHGLASSRGLGPSKISHGSDTFDEDGWESASDNESDASVDSRLAYDNNTKSRWSFFGRKKKFKPLSRKNTIVDPRLFGPANSLNGVVTQPVGFGEVSSWTSVSDFGQHVGSATPRPADSLSNSQQSLQQVYPVPTSDPDIFAAGRASRSSVMSTEPPAYASSRPGPIPLQQPQPITPVSQSVYEPIYPTRSESGGILKKPTGSSRTPSLAQAALVGVAGAAVGAAIASNRDDRKDRQREDELRDRERQKRRESERAETIRESERREAERRESERRDLERRDAERRELERREAERRDFERRELERKESERRRDKRSSPDRDDRKDKRRDKDRKDDTDRDKKREKRRDETRDDRDERCEKRRDERRSERGDRVEERVDVRPVEERRSEHPELVDRRTKSEAAVSTTSVDPFQYQVRESAFPTPTTEIPAGQRTPTVVTVEREPDFSRMQSYSIKDPSSGSNARVEVEYSDEDERDRRSRGRQSRDAPLHEAEDIYEETKHFTAPIAVAAIGAAVAADHHRESRSDKRRDERRSGSRGDYDTYDYKPSDKEQDRDREAERIQEEADRAYREIVMARKIASQVIRSRSPSPDPSVVEKYNTKEEEEIVRIVTPPGMEEHKKKGPYDAPNADFQLDHVIEPKEMHIFKAPSVRYGRAAPEPVFVKRDPDAERPRPLLNLVYPTPTPSPIPEKQKEREPTSSPKSKDREQPKVNTSDVVIGSRGNVVASPTTSTVSKAVTWGENETKHYEVESPSEHRDEFVSAADLPSREVPQEIKSSGSKSKGWGAIAAGIMGAGIGAAAASSSDSPKSSKSKKDDDKKSESSYEYRGVVVEPESPPRRKSPPRRERDQSPPSPGPKPASPRSSHVPGAFDDDLDFTATVAAGLQDTGFDPNIVINDPSFRRRDSPPGSNGPNLYHAPFAETVSDLGTIPPSAVGSVGSGFILGEVASTPRDWQSVSPAAEEFETPTKLSKKEQKKRDKQRRQSGDITPLEESSSAREVVEEPINDYFVEPKLSKKEQKKRDKEAARQAALAEEQTTPSVAEEKIEPPEAFFEAPKKSKKSKRSSSSPDEVAESSRTVSVPVDAFDDLKDDDDDWTDTRKRKKSTRQSAPDVQSSRDVRSITSVRDDSPKRPKRRDYDQYVSPPRSFPAPGAASEIGGIPRSKRDSERYESPPRSRDAISDVGQSSSTKDKSRRDSGRYDSPPRSRDAVSDIGRSSSSKDKSKRRSEQYERDPEEISLPPSTPSEVSRDGDYDDRKSRKSSNRDSGIFSSTDRDLSQSVVSADASRYDDTEPRRKKKSRSGRDDYDDTRSVASAPAGDDYDDSRKSSKKKDKEKDKKSSSIFSSLFGSKSESGARDDSPKGAKDDEDRKKSKKSKRHSVPDSSSIYSGLGAESVGDVSRSVSNGSNGKHHLDDDLDDGVRSDGEKRRKSRSRSGSTTSTKKDSFLDNAGILGAGVGIAGAAAVAIAAHQHPQSNAANTNNETAEQIRSMSAERPMAREEILDPEIAERQFRPSIDPQYGDLLPLPPSDPTSPNVEPVEELPELPESRPDTPDAERMSREKGINAIRRNLQETPIKSPSQSAVPLIFKMGNRSTPSSPGLIRSSPGHSPATPNAESLGFPKTRPSRPTSWDKSTEYKPLWLPETVARRGSTSQLQDSDDSYPELPPSETTSRSSSLLDFHDAIENPEAEQRSRSESLTLDTKFASTTAGELLDSTQTTPKAPNFSHEISGLESPIEVFKDASSFHDDARAPERPSTPVREKDSHSIGKDVAAVAAAAGLVSTLGYFASTPSRSLVKSDWMEDLPSAKREVSPTREAQPSERQILEDELPTISDQSSQIDPMTKDRSSYLLRSSPMPRKNDDETEALHSIQEHESNDASEPIAESTYDVEKERQRALEKLSSPREEVEDPFKTEEPTDEFVFKSKKDKKKDKKKGKGLSRSSTQDDLPLAESSRAVVPEPEIDAPSNTPVEQEPFEEFVTTKSKKDKKKGKGLSRSSTQDDLTTFEASEDVIPKSETPVLEVEPTEEFFTTKSKKDKKKDKKKNKSTSPWEPEETGSGTTTPAPETSENVLEEIPTSRDIQEPDIQKPTNDKGITSESTPAPELSRDIADDFSTPRSKKEKKKDKKKGKSTSAWESEQTESGITTPAVEQSEDVLEEPPIPRDSQEPEIQKPVHEPESTLALTEPGPSEETTFTTADEFSVPKSKKDKKKDRKNKSFSAWEPESFEEVPEEPLPETSTLATRELFVARDIEEEPIRSIAEEPYIEPPSVQDKSQEPSDDFSTPKSKKHKKKDKKKKSALIWEPEASDSGLAETLPEPSTPALEEATPITRDFQEAYFDQPVVEPQPSAEESSSKPSDDVPPPASNKDKKKRKSLLSWAWGADSSEPTQEPVQEPIEESNHNASESIAATQEQSKDLQQPQEPMPEISAPKNIMEREDTSSQDTPILHDVIPTTHEPEPIHEPSPAPIDLPSTRDIEDTSELLLPTTEPEMISEDSLPVTEEPESWSAPQSKKDKKMSKKNKSVLTWPEDEEESKLAEESTPETSKAVPDAEHDFVGKDEMSNPIPETVSVPQSTSHNENISHTPEHVLNTNIVDEEPIPTPIERSFEEPTQATQKSDIIPAIQLPSEHGEQPPLESSTPRDIEQADDFAPKSKKDRKKDKKKGKSTLAWEAEENQSGSQTPSASLEASRDVSEQASAVEDGDQFDSFSTSKSKKDKKKDKKKGKTIVLWDEPEPEPKQPAASGNLESTREMTEEPTISTPVVEAEDEFASFTSKKDEKKNKKNKSSSSWDPKPESQLQEPIASDTPIDETREISKEIAAPAPEADDDFPAFVSNKDKRKGNKGKSSSSWDPEPEPQVQRPIPSEAFVEENREIVEESNPVVPEPEPEDDFSAIVSKKDKKRDKKKGKASSSWEAESEPQLDKPIVSETSSQTDQEVQEPTAPTGEPEEEHISGKDQEAKALTTAELDEPRTLEPVEQQALASAREVPETSSIPIDNSIDSFSASKSKKDKKKDKKKSKSFLAWDADTTEQEPESSQTILPESGRSFTEEPSSISFGAIVPQDDISSKDPEEVVLSKSDTKEPQTSNHPVQESLPDAFDASLPKYSDIKEQQDPTIVQQPHHDFSGTNQGFSDTRSFQETPANVPENLEIRDRSLPVDQDANARDIPIETETETPLHRQDITIPEASSREIQHDVQNVESEPAIPDEFAMRETKKSKKKKNKSIPWDPDESAPVEETSLDTQADAREIAQEESVQDEFVLKSSKKDKKKKKGKSTSAWEPEPEHPVVEEPETTIAAPETVPDQIRDAPVDDESAFTESKRGKKKKGKSMSTWEPQPESTSTPIEAMSVQPIESFEEFTTPSSKKGKKKSKKSQAWGMDDELPTDDVAQEQSKAVEQDAGLPVPEIPSAKPTPMGGPGAWPITPATPMTGGEAASGQVPSDKHKDYFPSTSAMLPAAAVGAALLGAEAIHDRSVSEKDVSAEPSSSKSMDREEAQIPGSETKPAPNGLTARYDNDQLSLARQLQEEFGSGSKKSKKDKSKRKSLPATPARQISRSRAVDDLSEDHHRARSLSIEPSPARSGVSAGTGERPVLYSEEQLELARQLKEEFGSGSKKSKKDKKKKRNFSEEPTQEDDFTREFIQEPQSMTPGATEDTAQLETMDAPRGDGFAAGYQEDQLSLARQLQAEFGKKSKKDKKRRSTSQTPLEQDTPADDYFGERSQPQYSEPLQYEPPPDAPEPVVQEKEPTRDGLAVGYSEDQLELARQLKEEFGSGSKKKGKKDKKRQSLLRGNTEDDFSSDAFMGESEQQSGLATPLDEGTREPSFEPEDAFATVSKKSKKDKKGKKRESSLLRDAVDDNFTAEPTPEITSESKNIEPSNFDPIVRGLDEPAIVEPEDEFAPVKKSKKDRKGKKRESLVPGEDFQPEISFQDIPAQDDAPQPQIAAKDIEQSAPIEPEDDFAPVKKSKKDKKGKKRGSLKPDTTEEAVVPDTLSESVDKEQEPMLSVTDERVTNLETQGQEPSTLPAEDDFGFPTTKKSKKDKKNRKSTARIDESFNQPEPEISTASQFPEVDEPSTADITSANSGPDVVAESAEFELGRKLSKKEKKRQSLLRSSTFDEPSEPLTESRDVQPEMESRDLAETTVAAPLEEPQDDGFEFLSKKSKKDKEKQKISRQASLAADLPVEEIASSSTQPEVINDQILDRSIEHSSMTEPSTQMTTLESMEARDVEMSHLPAEAEETPKDMFGDYTFTKQSKKDKKKRKDASKQDSDEASRFSTPMDPGTDLKTIDESSLPSEEISKKSVPEQDPALEGVPSTTDREVIDEPVDDWASFPTKKSKKNKKRKGSSKPGSEGPSGTTTPFETIPESIETVKSELPSQDFQESVQAENYEDLPSSSMDAQQPDDEWDSVPSKKSKKDKKKRKSGLSTPIEETMLESEQRLEEITAPSVSREINQEEVLSKEEPFPQDLERPEPVTHEHHAVNIPAEIIPHHAEPSEVPFNQESSVPIETRDVVSEPEAEWAAIPKKSKKDKKKRKSGISTPVEESMPSGFSEELAEHSHFIAPEVTAGTKETNFDRDAAIHPEPSTAEAEGEWGSLSRKSSKKDKKKKKSGLSTPVEELMPAVVKEEAIGGPSQHIAAQENTPEINTSTSERVIHGQDATVLPESTFVEPEGEWGMLSRKASKKDKKKRKSGLSTPIEEPMIAEPSMPTTADLEKDLPEITSRGPEFADAPSGESTSQSHAFVDDTLPISQEREPSSTVQNTQNQEPTDEFAFITKRSKKDKGKKASCGESEIEPGSFVPSGTSGPINLFPQNDSREIALEVPERQTSSPVSFEKGDTTREPSPPEPSPDSNDFDTHHAEAADVFPSDLSRKPSKKDKRKRQATVIVGVDDGQSTAKAPLTSWADEVEEAEVIRDHPIIEDLAKDETLSHIPSTTESAPVDDFVRPSKKGKKGKKRSSSQVNPADIPHPPIGADIPKDESSDKSSNVATLAALAAGAGLAGATLFAHVKDSPEETNTSESSTPVRKLSKKEKRKQSIDKRTPKDDMFDDPALWEGEKPRAYEGRDDEDDGFWTPPREEEQSRDTKDVGFEEVRPVDESSARESKVDVASHATPQQLFPSFAPDAFSKLDEMDPMDEDTEREPEIHPTISTTRESIDTESQPKDSFYEFVPPRPGESTSGITSSLESNAFQDAPHQNTTAESFGQSYRHEPPRSIVTTPPEETDISFERAPPISQEHISTPHRDYVESHDTDRSFHDSPIEYRQSTPLSSRKYARLSDLPVVHEETQESEQHPSGQYHDVTTSHRDSAYESPIPPQKGFSDLHEHVRDSGVHLRDFSPADKVRAPVSSTDDALARLSWPPVDEESETVDLHKSQRLKVTSKKHYEDGKRSVEVHDSPRPRGDKATDFYRSQRISEEKPILHHDDGHLSRDTLPSQQVKDEAHAELHRTPTIHGHGTRRSSQGSLVQQRLQKFESPDTVRSTPPRAGNIVKQRVQGFETPDSQRVQKLGPETPDLPPPHKPAFETPGSQRSDRSQSSDHDSPEYQRSQRPKEDKYAGLTSTERPKAEKPQGFNNLETGAALAGAAALGFAAARKLSQEQRPGSAQSIRSTSGGVSRLRTPDLHRPDSVNSNRSGTPPLRRSDRKVADLRSLSQRSKPDLAKEAELAANTDSTVSTANPTANEGRVRAKDMADVYDGFGEGRMGSPRSPTRPHSMRRRQSMQVLELENRVEQLAADNRRLAEFKAEAERNFNATQSATLVDKDTEIDALKRTLDWLQHEVTRLTEVNEGLSSANAEIARQHSDRYGMLETQHAQATRELQETRDAHTNLSSGVEGMVRSEVQKVVLDKDQEIAELRAELNAAKEKIREMQRQILASKANDIEFLTVRDEDYFDNACQQLCQHVQQWVLRFSKFSDMRACRLTREINNDKIIDRLDNAILDGSDVDIYLADRVKRRDIFMSMTMTMVWEFVFTRYLFGMDREQRQKLKSLEKTLSEVGPAAAVHSWRATTLTLLSKREAFQQQREQDTKAVVHAILETLSEILPPPSNLESQIEEQLTRVMKAAVDLSIEMRCQRAEYMMLPPLQPEYDANGDLASKVSFNAALMNERSGDTVSNEDLETQKAVVRIVLFPLVVKKGDDSGEGDEEIVVCPAQVLVAKSKKARFTDTAQSNHSRMSMQSSMPVDAGDENVI</sequence>
<feature type="compositionally biased region" description="Basic and acidic residues" evidence="1">
    <location>
        <begin position="5656"/>
        <end position="5673"/>
    </location>
</feature>
<feature type="compositionally biased region" description="Low complexity" evidence="1">
    <location>
        <begin position="2264"/>
        <end position="2279"/>
    </location>
</feature>
<feature type="compositionally biased region" description="Basic and acidic residues" evidence="1">
    <location>
        <begin position="5059"/>
        <end position="5069"/>
    </location>
</feature>
<proteinExistence type="predicted"/>
<feature type="compositionally biased region" description="Low complexity" evidence="1">
    <location>
        <begin position="1724"/>
        <end position="1733"/>
    </location>
</feature>
<feature type="compositionally biased region" description="Polar residues" evidence="1">
    <location>
        <begin position="4257"/>
        <end position="4266"/>
    </location>
</feature>
<dbReference type="KEGG" id="psco:LY89DRAFT_664359"/>
<feature type="compositionally biased region" description="Basic and acidic residues" evidence="1">
    <location>
        <begin position="4702"/>
        <end position="4715"/>
    </location>
</feature>
<feature type="compositionally biased region" description="Low complexity" evidence="1">
    <location>
        <begin position="79"/>
        <end position="92"/>
    </location>
</feature>
<feature type="region of interest" description="Disordered" evidence="1">
    <location>
        <begin position="236"/>
        <end position="293"/>
    </location>
</feature>
<feature type="compositionally biased region" description="Polar residues" evidence="1">
    <location>
        <begin position="4620"/>
        <end position="4631"/>
    </location>
</feature>
<feature type="region of interest" description="Disordered" evidence="1">
    <location>
        <begin position="765"/>
        <end position="813"/>
    </location>
</feature>
<feature type="compositionally biased region" description="Basic and acidic residues" evidence="1">
    <location>
        <begin position="4091"/>
        <end position="4100"/>
    </location>
</feature>
<organism evidence="2 3">
    <name type="scientific">Mollisia scopiformis</name>
    <name type="common">Conifer needle endophyte fungus</name>
    <name type="synonym">Phialocephala scopiformis</name>
    <dbReference type="NCBI Taxonomy" id="149040"/>
    <lineage>
        <taxon>Eukaryota</taxon>
        <taxon>Fungi</taxon>
        <taxon>Dikarya</taxon>
        <taxon>Ascomycota</taxon>
        <taxon>Pezizomycotina</taxon>
        <taxon>Leotiomycetes</taxon>
        <taxon>Helotiales</taxon>
        <taxon>Mollisiaceae</taxon>
        <taxon>Mollisia</taxon>
    </lineage>
</organism>
<feature type="compositionally biased region" description="Low complexity" evidence="1">
    <location>
        <begin position="2303"/>
        <end position="2316"/>
    </location>
</feature>
<feature type="compositionally biased region" description="Basic residues" evidence="1">
    <location>
        <begin position="4080"/>
        <end position="4090"/>
    </location>
</feature>
<feature type="region of interest" description="Disordered" evidence="1">
    <location>
        <begin position="6406"/>
        <end position="6432"/>
    </location>
</feature>
<feature type="compositionally biased region" description="Basic residues" evidence="1">
    <location>
        <begin position="3778"/>
        <end position="3789"/>
    </location>
</feature>
<feature type="compositionally biased region" description="Basic and acidic residues" evidence="1">
    <location>
        <begin position="2796"/>
        <end position="2808"/>
    </location>
</feature>
<feature type="compositionally biased region" description="Basic and acidic residues" evidence="1">
    <location>
        <begin position="992"/>
        <end position="1009"/>
    </location>
</feature>
<feature type="compositionally biased region" description="Basic and acidic residues" evidence="1">
    <location>
        <begin position="2493"/>
        <end position="2507"/>
    </location>
</feature>
<feature type="compositionally biased region" description="Basic residues" evidence="1">
    <location>
        <begin position="4844"/>
        <end position="4855"/>
    </location>
</feature>
<feature type="region of interest" description="Disordered" evidence="1">
    <location>
        <begin position="5839"/>
        <end position="5960"/>
    </location>
</feature>
<feature type="compositionally biased region" description="Basic and acidic residues" evidence="1">
    <location>
        <begin position="584"/>
        <end position="651"/>
    </location>
</feature>
<feature type="region of interest" description="Disordered" evidence="1">
    <location>
        <begin position="1957"/>
        <end position="1976"/>
    </location>
</feature>
<dbReference type="GeneID" id="28822490"/>
<feature type="compositionally biased region" description="Basic and acidic residues" evidence="1">
    <location>
        <begin position="1062"/>
        <end position="1074"/>
    </location>
</feature>
<feature type="compositionally biased region" description="Low complexity" evidence="1">
    <location>
        <begin position="1024"/>
        <end position="1034"/>
    </location>
</feature>
<feature type="compositionally biased region" description="Pro residues" evidence="1">
    <location>
        <begin position="419"/>
        <end position="429"/>
    </location>
</feature>
<feature type="compositionally biased region" description="Basic and acidic residues" evidence="1">
    <location>
        <begin position="5279"/>
        <end position="5290"/>
    </location>
</feature>
<feature type="compositionally biased region" description="Basic and acidic residues" evidence="1">
    <location>
        <begin position="5773"/>
        <end position="5786"/>
    </location>
</feature>
<feature type="region of interest" description="Disordered" evidence="1">
    <location>
        <begin position="361"/>
        <end position="386"/>
    </location>
</feature>
<feature type="region of interest" description="Disordered" evidence="1">
    <location>
        <begin position="478"/>
        <end position="749"/>
    </location>
</feature>
<feature type="compositionally biased region" description="Basic residues" evidence="1">
    <location>
        <begin position="2959"/>
        <end position="2972"/>
    </location>
</feature>
<feature type="region of interest" description="Disordered" evidence="1">
    <location>
        <begin position="442"/>
        <end position="462"/>
    </location>
</feature>
<feature type="compositionally biased region" description="Polar residues" evidence="1">
    <location>
        <begin position="699"/>
        <end position="713"/>
    </location>
</feature>
<evidence type="ECO:0000313" key="3">
    <source>
        <dbReference type="Proteomes" id="UP000070700"/>
    </source>
</evidence>
<feature type="compositionally biased region" description="Low complexity" evidence="1">
    <location>
        <begin position="37"/>
        <end position="51"/>
    </location>
</feature>
<feature type="region of interest" description="Disordered" evidence="1">
    <location>
        <begin position="2052"/>
        <end position="3347"/>
    </location>
</feature>
<feature type="compositionally biased region" description="Basic residues" evidence="1">
    <location>
        <begin position="3859"/>
        <end position="3869"/>
    </location>
</feature>
<feature type="compositionally biased region" description="Basic residues" evidence="1">
    <location>
        <begin position="4770"/>
        <end position="4781"/>
    </location>
</feature>
<feature type="compositionally biased region" description="Basic and acidic residues" evidence="1">
    <location>
        <begin position="1794"/>
        <end position="1811"/>
    </location>
</feature>
<feature type="compositionally biased region" description="Polar residues" evidence="1">
    <location>
        <begin position="6407"/>
        <end position="6422"/>
    </location>
</feature>
<feature type="compositionally biased region" description="Basic and acidic residues" evidence="1">
    <location>
        <begin position="734"/>
        <end position="749"/>
    </location>
</feature>
<feature type="compositionally biased region" description="Polar residues" evidence="1">
    <location>
        <begin position="2817"/>
        <end position="2840"/>
    </location>
</feature>
<feature type="compositionally biased region" description="Basic and acidic residues" evidence="1">
    <location>
        <begin position="5681"/>
        <end position="5691"/>
    </location>
</feature>
<feature type="compositionally biased region" description="Basic and acidic residues" evidence="1">
    <location>
        <begin position="1602"/>
        <end position="1619"/>
    </location>
</feature>
<dbReference type="InParanoid" id="A0A194XR69"/>
<accession>A0A194XR69</accession>
<feature type="compositionally biased region" description="Basic residues" evidence="1">
    <location>
        <begin position="4147"/>
        <end position="4157"/>
    </location>
</feature>
<feature type="region of interest" description="Disordered" evidence="1">
    <location>
        <begin position="5168"/>
        <end position="5230"/>
    </location>
</feature>
<feature type="region of interest" description="Disordered" evidence="1">
    <location>
        <begin position="1720"/>
        <end position="1948"/>
    </location>
</feature>
<feature type="region of interest" description="Disordered" evidence="1">
    <location>
        <begin position="5254"/>
        <end position="5570"/>
    </location>
</feature>
<feature type="compositionally biased region" description="Polar residues" evidence="1">
    <location>
        <begin position="4884"/>
        <end position="4896"/>
    </location>
</feature>
<feature type="compositionally biased region" description="Polar residues" evidence="1">
    <location>
        <begin position="3281"/>
        <end position="3302"/>
    </location>
</feature>
<gene>
    <name evidence="2" type="ORF">LY89DRAFT_664359</name>
</gene>
<feature type="compositionally biased region" description="Basic and acidic residues" evidence="1">
    <location>
        <begin position="1438"/>
        <end position="1459"/>
    </location>
</feature>
<feature type="compositionally biased region" description="Basic and acidic residues" evidence="1">
    <location>
        <begin position="5525"/>
        <end position="5535"/>
    </location>
</feature>
<feature type="compositionally biased region" description="Basic residues" evidence="1">
    <location>
        <begin position="5191"/>
        <end position="5202"/>
    </location>
</feature>
<feature type="compositionally biased region" description="Basic residues" evidence="1">
    <location>
        <begin position="3509"/>
        <end position="3520"/>
    </location>
</feature>
<feature type="compositionally biased region" description="Basic and acidic residues" evidence="1">
    <location>
        <begin position="4239"/>
        <end position="4256"/>
    </location>
</feature>
<feature type="compositionally biased region" description="Basic and acidic residues" evidence="1">
    <location>
        <begin position="3395"/>
        <end position="3414"/>
    </location>
</feature>
<feature type="compositionally biased region" description="Acidic residues" evidence="1">
    <location>
        <begin position="5376"/>
        <end position="5385"/>
    </location>
</feature>
<feature type="compositionally biased region" description="Polar residues" evidence="1">
    <location>
        <begin position="5001"/>
        <end position="5011"/>
    </location>
</feature>
<feature type="compositionally biased region" description="Polar residues" evidence="1">
    <location>
        <begin position="2922"/>
        <end position="2933"/>
    </location>
</feature>
<dbReference type="STRING" id="149040.A0A194XR69"/>
<feature type="compositionally biased region" description="Basic and acidic residues" evidence="1">
    <location>
        <begin position="2323"/>
        <end position="2333"/>
    </location>
</feature>
<feature type="compositionally biased region" description="Basic and acidic residues" evidence="1">
    <location>
        <begin position="1659"/>
        <end position="1675"/>
    </location>
</feature>
<dbReference type="InterPro" id="IPR053268">
    <property type="entry name" value="Woronin_anchor"/>
</dbReference>
<feature type="compositionally biased region" description="Acidic residues" evidence="1">
    <location>
        <begin position="2471"/>
        <end position="2481"/>
    </location>
</feature>
<feature type="compositionally biased region" description="Basic and acidic residues" evidence="1">
    <location>
        <begin position="3802"/>
        <end position="3812"/>
    </location>
</feature>
<feature type="compositionally biased region" description="Basic and acidic residues" evidence="1">
    <location>
        <begin position="1744"/>
        <end position="1760"/>
    </location>
</feature>
<feature type="compositionally biased region" description="Basic residues" evidence="1">
    <location>
        <begin position="5021"/>
        <end position="5030"/>
    </location>
</feature>
<feature type="compositionally biased region" description="Low complexity" evidence="1">
    <location>
        <begin position="1589"/>
        <end position="1601"/>
    </location>
</feature>
<feature type="compositionally biased region" description="Basic and acidic residues" evidence="1">
    <location>
        <begin position="2136"/>
        <end position="2172"/>
    </location>
</feature>
<feature type="compositionally biased region" description="Basic and acidic residues" evidence="1">
    <location>
        <begin position="4369"/>
        <end position="4384"/>
    </location>
</feature>
<feature type="compositionally biased region" description="Basic residues" evidence="1">
    <location>
        <begin position="4280"/>
        <end position="4292"/>
    </location>
</feature>
<feature type="compositionally biased region" description="Basic and acidic residues" evidence="1">
    <location>
        <begin position="1220"/>
        <end position="1234"/>
    </location>
</feature>
<feature type="compositionally biased region" description="Acidic residues" evidence="1">
    <location>
        <begin position="3624"/>
        <end position="3634"/>
    </location>
</feature>
<feature type="compositionally biased region" description="Polar residues" evidence="1">
    <location>
        <begin position="5841"/>
        <end position="5856"/>
    </location>
</feature>
<feature type="compositionally biased region" description="Basic and acidic residues" evidence="1">
    <location>
        <begin position="5483"/>
        <end position="5504"/>
    </location>
</feature>
<feature type="compositionally biased region" description="Low complexity" evidence="1">
    <location>
        <begin position="4592"/>
        <end position="4605"/>
    </location>
</feature>
<feature type="compositionally biased region" description="Basic and acidic residues" evidence="1">
    <location>
        <begin position="1927"/>
        <end position="1943"/>
    </location>
</feature>
<feature type="compositionally biased region" description="Polar residues" evidence="1">
    <location>
        <begin position="4452"/>
        <end position="4466"/>
    </location>
</feature>
<feature type="compositionally biased region" description="Polar residues" evidence="1">
    <location>
        <begin position="1957"/>
        <end position="1969"/>
    </location>
</feature>
<feature type="compositionally biased region" description="Polar residues" evidence="1">
    <location>
        <begin position="2648"/>
        <end position="2668"/>
    </location>
</feature>
<feature type="region of interest" description="Disordered" evidence="1">
    <location>
        <begin position="1047"/>
        <end position="1167"/>
    </location>
</feature>
<feature type="compositionally biased region" description="Polar residues" evidence="1">
    <location>
        <begin position="4111"/>
        <end position="4121"/>
    </location>
</feature>
<feature type="compositionally biased region" description="Polar residues" evidence="1">
    <location>
        <begin position="5420"/>
        <end position="5449"/>
    </location>
</feature>
<feature type="compositionally biased region" description="Basic and acidic residues" evidence="1">
    <location>
        <begin position="2886"/>
        <end position="2900"/>
    </location>
</feature>
<evidence type="ECO:0000256" key="1">
    <source>
        <dbReference type="SAM" id="MobiDB-lite"/>
    </source>
</evidence>
<feature type="compositionally biased region" description="Low complexity" evidence="1">
    <location>
        <begin position="4174"/>
        <end position="4189"/>
    </location>
</feature>
<feature type="compositionally biased region" description="Low complexity" evidence="1">
    <location>
        <begin position="1047"/>
        <end position="1059"/>
    </location>
</feature>
<keyword evidence="3" id="KW-1185">Reference proteome</keyword>
<feature type="compositionally biased region" description="Polar residues" evidence="1">
    <location>
        <begin position="5702"/>
        <end position="5713"/>
    </location>
</feature>
<feature type="compositionally biased region" description="Basic residues" evidence="1">
    <location>
        <begin position="3936"/>
        <end position="3945"/>
    </location>
</feature>
<feature type="compositionally biased region" description="Basic and acidic residues" evidence="1">
    <location>
        <begin position="5398"/>
        <end position="5410"/>
    </location>
</feature>
<feature type="compositionally biased region" description="Basic and acidic residues" evidence="1">
    <location>
        <begin position="1364"/>
        <end position="1388"/>
    </location>
</feature>
<feature type="region of interest" description="Disordered" evidence="1">
    <location>
        <begin position="398"/>
        <end position="429"/>
    </location>
</feature>
<feature type="compositionally biased region" description="Basic and acidic residues" evidence="1">
    <location>
        <begin position="5898"/>
        <end position="5907"/>
    </location>
</feature>
<feature type="compositionally biased region" description="Low complexity" evidence="1">
    <location>
        <begin position="373"/>
        <end position="383"/>
    </location>
</feature>